<feature type="compositionally biased region" description="Polar residues" evidence="1">
    <location>
        <begin position="40"/>
        <end position="55"/>
    </location>
</feature>
<keyword evidence="2" id="KW-1133">Transmembrane helix</keyword>
<feature type="region of interest" description="Disordered" evidence="1">
    <location>
        <begin position="1"/>
        <end position="20"/>
    </location>
</feature>
<keyword evidence="4" id="KW-1185">Reference proteome</keyword>
<feature type="transmembrane region" description="Helical" evidence="2">
    <location>
        <begin position="694"/>
        <end position="719"/>
    </location>
</feature>
<gene>
    <name evidence="3" type="ORF">PMG11_02139</name>
</gene>
<accession>A0A0F7TGG1</accession>
<sequence length="1423" mass="157487">MATRQYSPNEDRNILGNTKSYFSHLVRSSRSSPRDGRNQGDASSQNTPSVNVRQSTRAKVHEKKTGKTPVASWIPYTFRHYFMGMLSIVTFGLVLVTFLLWWKSSTNYGIGPDDGSSALLFGWRYSPTAITVLWIQLTAMLFDDVKRTEPYARLARPEGAKASTSILETPSPWWITLYRGFAKKKYGRRSWILVCASLINIVGFLAISPLSSAYLYSEQMVVPYTTEFLRYSPMSNSPLPIDMDQTTHFRTIANLLQNVSTSPWITDNYTILPFWPTSLEDGAIGSLPTSSQQTWKAETTMFKSELNCTEMKSVTENANSENISIIWSSADGCKYGLSATQDLFTTGGASWSNTSTFFYADETLFVSEKFSSSNHTFECNGREIIIATEPWPSATKPGRYLAQLCSTKYYMANISVTVALAGDEPEISFNETDFTENRMLIPETVINTTMFQDMTLASEWNSYMITSPSMMGGASVILGALYDYNMTKLVNDPDMVSSAARAKQRYFGEVIQSGLSQDNTATKVPIQAQIRAVETRVMVQAGPAVAMGILFGICFLLLLVVWWTSQLKLRPLNLTKDPATTAGVAYLLTQNPRTRSGFQSLRQPSSNDLQKRLGSEWFYTDSQGLSRNQLEQPRIEESTQSKNGTPGILRLPALIGMVVVLVAIVVAVCVLYHYAEGSNLYQKAFVYQFDVSFLSGSVSSIAPFSMIPTIVAVGIGLWWGAMDENFRRLQPYLSMAKHDPPYKQGVDLSYQTSYWFWAAGKAAFNKQWLLFLVTLGSTLSPIYTTAMSALFDRGTGVIVNPITLQRSLELREIPFIYETQQSVYPGASMNYPTAVLETLYQNLSSYYMYTAIVQLALNGSEPAWSKDGWSFTPLDLSSISSSESLAKLGASQADNLGSVSQTNVTFNTPAIRGRIECSPPPMQVLANLSSWTTATDLSNHTVWNKSTIPDGVRGGYQLGNTYKSRHFPSSITPLLPGQNQTECLGCTTAFVNPAMLTCCGNGSADSRMGSVAIGYWSPNDALDYFSPTSWQKNFTAKWFYGDAITGIKVNNNTVTSQIDAGPLFPSPPSISLFNCQPIIETADATVTVDPSSGAIQSFNITSSPKVATGAFTDKFVAHNGSITDLRAGYSEFNVTISYGHIFMSTLLTAADLQRISGVSHTLGYTLESLDDNTFNIRDEMEGLNMDFMTYAMYSMAKKNPHALLDTDTFVNLAQKTFTTFFQHFVGSNITVNTGGWAYQTINASLPADLAPAVEYVNGYMSGSKATAYQDTIHPISHTNRTVVVQVSQRVELLQMNAVAVWLSIGIMAWLILTTFIVAILQKRYFGRLVRNVECLGDVLVLIAGSANLLRVVREIQAGRLTPEDYEHLRTRLGWFVDEDGALRWGVEMEEAFRDGPGVQWVAAPCFSKKGTKTWSLSDEDRQS</sequence>
<evidence type="ECO:0000256" key="2">
    <source>
        <dbReference type="SAM" id="Phobius"/>
    </source>
</evidence>
<feature type="transmembrane region" description="Helical" evidence="2">
    <location>
        <begin position="768"/>
        <end position="791"/>
    </location>
</feature>
<evidence type="ECO:0000256" key="1">
    <source>
        <dbReference type="SAM" id="MobiDB-lite"/>
    </source>
</evidence>
<dbReference type="InterPro" id="IPR021840">
    <property type="entry name" value="DUF3433"/>
</dbReference>
<feature type="transmembrane region" description="Helical" evidence="2">
    <location>
        <begin position="651"/>
        <end position="674"/>
    </location>
</feature>
<protein>
    <submittedName>
        <fullName evidence="3">Uncharacterized protein</fullName>
    </submittedName>
</protein>
<reference evidence="4" key="1">
    <citation type="journal article" date="2015" name="Genome Announc.">
        <title>Draft genome sequence of the fungus Penicillium brasilianum MG11.</title>
        <authorList>
            <person name="Horn F."/>
            <person name="Linde J."/>
            <person name="Mattern D.J."/>
            <person name="Walther G."/>
            <person name="Guthke R."/>
            <person name="Brakhage A.A."/>
            <person name="Valiante V."/>
        </authorList>
    </citation>
    <scope>NUCLEOTIDE SEQUENCE [LARGE SCALE GENOMIC DNA]</scope>
    <source>
        <strain evidence="4">MG11</strain>
    </source>
</reference>
<dbReference type="Proteomes" id="UP000042958">
    <property type="component" value="Unassembled WGS sequence"/>
</dbReference>
<name>A0A0F7TGG1_PENBI</name>
<feature type="transmembrane region" description="Helical" evidence="2">
    <location>
        <begin position="544"/>
        <end position="563"/>
    </location>
</feature>
<dbReference type="PANTHER" id="PTHR37544:SF3">
    <property type="entry name" value="SPRAY"/>
    <property type="match status" value="1"/>
</dbReference>
<keyword evidence="2" id="KW-0472">Membrane</keyword>
<dbReference type="EMBL" id="CDHK01000002">
    <property type="protein sequence ID" value="CEJ55909.1"/>
    <property type="molecule type" value="Genomic_DNA"/>
</dbReference>
<feature type="transmembrane region" description="Helical" evidence="2">
    <location>
        <begin position="191"/>
        <end position="216"/>
    </location>
</feature>
<feature type="transmembrane region" description="Helical" evidence="2">
    <location>
        <begin position="81"/>
        <end position="102"/>
    </location>
</feature>
<dbReference type="Pfam" id="PF11915">
    <property type="entry name" value="DUF3433"/>
    <property type="match status" value="2"/>
</dbReference>
<dbReference type="OrthoDB" id="3248909at2759"/>
<evidence type="ECO:0000313" key="3">
    <source>
        <dbReference type="EMBL" id="CEJ55909.1"/>
    </source>
</evidence>
<evidence type="ECO:0000313" key="4">
    <source>
        <dbReference type="Proteomes" id="UP000042958"/>
    </source>
</evidence>
<dbReference type="PANTHER" id="PTHR37544">
    <property type="entry name" value="SPRAY-RELATED"/>
    <property type="match status" value="1"/>
</dbReference>
<feature type="region of interest" description="Disordered" evidence="1">
    <location>
        <begin position="25"/>
        <end position="64"/>
    </location>
</feature>
<feature type="transmembrane region" description="Helical" evidence="2">
    <location>
        <begin position="1298"/>
        <end position="1320"/>
    </location>
</feature>
<organism evidence="3 4">
    <name type="scientific">Penicillium brasilianum</name>
    <dbReference type="NCBI Taxonomy" id="104259"/>
    <lineage>
        <taxon>Eukaryota</taxon>
        <taxon>Fungi</taxon>
        <taxon>Dikarya</taxon>
        <taxon>Ascomycota</taxon>
        <taxon>Pezizomycotina</taxon>
        <taxon>Eurotiomycetes</taxon>
        <taxon>Eurotiomycetidae</taxon>
        <taxon>Eurotiales</taxon>
        <taxon>Aspergillaceae</taxon>
        <taxon>Penicillium</taxon>
    </lineage>
</organism>
<keyword evidence="2" id="KW-0812">Transmembrane</keyword>
<feature type="transmembrane region" description="Helical" evidence="2">
    <location>
        <begin position="122"/>
        <end position="142"/>
    </location>
</feature>
<proteinExistence type="predicted"/>